<evidence type="ECO:0000313" key="4">
    <source>
        <dbReference type="Proteomes" id="UP000596074"/>
    </source>
</evidence>
<dbReference type="Pfam" id="PF01553">
    <property type="entry name" value="Acyltransferase"/>
    <property type="match status" value="1"/>
</dbReference>
<dbReference type="SMART" id="SM00563">
    <property type="entry name" value="PlsC"/>
    <property type="match status" value="1"/>
</dbReference>
<keyword evidence="1" id="KW-0812">Transmembrane</keyword>
<dbReference type="SUPFAM" id="SSF69593">
    <property type="entry name" value="Glycerol-3-phosphate (1)-acyltransferase"/>
    <property type="match status" value="1"/>
</dbReference>
<reference evidence="3 4" key="1">
    <citation type="submission" date="2019-11" db="EMBL/GenBank/DDBJ databases">
        <title>Venatorbacter sp. nov. a predator of Campylobacter and other Gram-negative bacteria.</title>
        <authorList>
            <person name="Saeedi A."/>
            <person name="Cummings N.J."/>
            <person name="Connerton I.F."/>
            <person name="Connerton P.L."/>
        </authorList>
    </citation>
    <scope>NUCLEOTIDE SEQUENCE [LARGE SCALE GENOMIC DNA]</scope>
    <source>
        <strain evidence="3">XL5</strain>
    </source>
</reference>
<name>A0A9X7V014_9GAMM</name>
<feature type="transmembrane region" description="Helical" evidence="1">
    <location>
        <begin position="12"/>
        <end position="38"/>
    </location>
</feature>
<feature type="domain" description="Phospholipid/glycerol acyltransferase" evidence="2">
    <location>
        <begin position="92"/>
        <end position="234"/>
    </location>
</feature>
<keyword evidence="3" id="KW-0012">Acyltransferase</keyword>
<dbReference type="RefSeq" id="WP_228344353.1">
    <property type="nucleotide sequence ID" value="NZ_CP046056.1"/>
</dbReference>
<dbReference type="PANTHER" id="PTHR10983:SF16">
    <property type="entry name" value="LYSOCARDIOLIPIN ACYLTRANSFERASE 1"/>
    <property type="match status" value="1"/>
</dbReference>
<keyword evidence="1" id="KW-1133">Transmembrane helix</keyword>
<proteinExistence type="predicted"/>
<evidence type="ECO:0000313" key="3">
    <source>
        <dbReference type="EMBL" id="QQD24311.1"/>
    </source>
</evidence>
<dbReference type="CDD" id="cd07990">
    <property type="entry name" value="LPLAT_LCLAT1-like"/>
    <property type="match status" value="1"/>
</dbReference>
<evidence type="ECO:0000259" key="2">
    <source>
        <dbReference type="SMART" id="SM00563"/>
    </source>
</evidence>
<protein>
    <submittedName>
        <fullName evidence="3">Acyltransferase</fullName>
    </submittedName>
</protein>
<dbReference type="EMBL" id="CP046056">
    <property type="protein sequence ID" value="QQD24311.1"/>
    <property type="molecule type" value="Genomic_DNA"/>
</dbReference>
<dbReference type="GO" id="GO:0016746">
    <property type="term" value="F:acyltransferase activity"/>
    <property type="evidence" value="ECO:0007669"/>
    <property type="project" value="UniProtKB-KW"/>
</dbReference>
<dbReference type="InterPro" id="IPR002123">
    <property type="entry name" value="Plipid/glycerol_acylTrfase"/>
</dbReference>
<gene>
    <name evidence="3" type="ORF">GJQ55_07400</name>
</gene>
<evidence type="ECO:0000256" key="1">
    <source>
        <dbReference type="SAM" id="Phobius"/>
    </source>
</evidence>
<accession>A0A9X7V014</accession>
<feature type="transmembrane region" description="Helical" evidence="1">
    <location>
        <begin position="50"/>
        <end position="70"/>
    </location>
</feature>
<keyword evidence="4" id="KW-1185">Reference proteome</keyword>
<dbReference type="AlphaFoldDB" id="A0A9X7V014"/>
<organism evidence="3 4">
    <name type="scientific">Venatoribacter cucullus</name>
    <dbReference type="NCBI Taxonomy" id="2661630"/>
    <lineage>
        <taxon>Bacteria</taxon>
        <taxon>Pseudomonadati</taxon>
        <taxon>Pseudomonadota</taxon>
        <taxon>Gammaproteobacteria</taxon>
        <taxon>Oceanospirillales</taxon>
        <taxon>Oceanospirillaceae</taxon>
        <taxon>Venatoribacter</taxon>
    </lineage>
</organism>
<keyword evidence="3" id="KW-0808">Transferase</keyword>
<keyword evidence="1" id="KW-0472">Membrane</keyword>
<dbReference type="PANTHER" id="PTHR10983">
    <property type="entry name" value="1-ACYLGLYCEROL-3-PHOSPHATE ACYLTRANSFERASE-RELATED"/>
    <property type="match status" value="1"/>
</dbReference>
<dbReference type="Proteomes" id="UP000596074">
    <property type="component" value="Chromosome"/>
</dbReference>
<dbReference type="KEGG" id="vcw:GJQ55_07400"/>
<sequence>MQTSAVRQGSVLLGMVSALALLLNTLFLGVFLFFFIFLRIILPARLAQILANPVITAIASLWVACILWWMNHVYKVQWDIQGLQRTGKQEWFLINANHQSWVDIFVLYQIYLGKVPLLKFFIKKELGYIPIVGQAWWALDFPFMRRHSKAYLAKHPEQAGKDLEETRKACEKFSQTPTSVMNFLEGTRFTEYKHRDQQSPFKYLLKPKAGGLAFAIQALGDKFSALTNVTIYYPDGIPTFWGMMCGAFKRCVVRIDEHPIPPHFSQGDYETDGELRLEIQQWVTRLWQEKDELLTQLNSDQ</sequence>
<dbReference type="NCBIfam" id="NF010621">
    <property type="entry name" value="PRK14014.1"/>
    <property type="match status" value="1"/>
</dbReference>